<dbReference type="Proteomes" id="UP001500618">
    <property type="component" value="Unassembled WGS sequence"/>
</dbReference>
<proteinExistence type="predicted"/>
<name>A0ABN2GM56_9ACTN</name>
<sequence length="187" mass="20528">MDTVAICECVAGGICRSRGIDVSHSVALIWTDPNDTREPDTIVNPAQLDQLIAATEIVDATCHTCGGETVTACPAFAPYLQNAKWEPTFCRPRRTALRSTVKEILLTAEDRITCAAELATAIATALNTHGSHTIRTDDEERPGSMVNPLDYLNNPIDILWDSGDIGLEALAYWRRVLERYQKIATTK</sequence>
<gene>
    <name evidence="1" type="ORF">GCM10009765_23720</name>
</gene>
<evidence type="ECO:0008006" key="3">
    <source>
        <dbReference type="Google" id="ProtNLM"/>
    </source>
</evidence>
<evidence type="ECO:0000313" key="1">
    <source>
        <dbReference type="EMBL" id="GAA1673603.1"/>
    </source>
</evidence>
<dbReference type="EMBL" id="BAAANY010000008">
    <property type="protein sequence ID" value="GAA1673603.1"/>
    <property type="molecule type" value="Genomic_DNA"/>
</dbReference>
<keyword evidence="2" id="KW-1185">Reference proteome</keyword>
<dbReference type="RefSeq" id="WP_344309761.1">
    <property type="nucleotide sequence ID" value="NZ_BAAANY010000008.1"/>
</dbReference>
<reference evidence="1 2" key="1">
    <citation type="journal article" date="2019" name="Int. J. Syst. Evol. Microbiol.">
        <title>The Global Catalogue of Microorganisms (GCM) 10K type strain sequencing project: providing services to taxonomists for standard genome sequencing and annotation.</title>
        <authorList>
            <consortium name="The Broad Institute Genomics Platform"/>
            <consortium name="The Broad Institute Genome Sequencing Center for Infectious Disease"/>
            <person name="Wu L."/>
            <person name="Ma J."/>
        </authorList>
    </citation>
    <scope>NUCLEOTIDE SEQUENCE [LARGE SCALE GENOMIC DNA]</scope>
    <source>
        <strain evidence="1 2">JCM 14718</strain>
    </source>
</reference>
<organism evidence="1 2">
    <name type="scientific">Fodinicola feengrottensis</name>
    <dbReference type="NCBI Taxonomy" id="435914"/>
    <lineage>
        <taxon>Bacteria</taxon>
        <taxon>Bacillati</taxon>
        <taxon>Actinomycetota</taxon>
        <taxon>Actinomycetes</taxon>
        <taxon>Mycobacteriales</taxon>
        <taxon>Fodinicola</taxon>
    </lineage>
</organism>
<protein>
    <recommendedName>
        <fullName evidence="3">4Fe-4S Wbl-type domain-containing protein</fullName>
    </recommendedName>
</protein>
<comment type="caution">
    <text evidence="1">The sequence shown here is derived from an EMBL/GenBank/DDBJ whole genome shotgun (WGS) entry which is preliminary data.</text>
</comment>
<accession>A0ABN2GM56</accession>
<evidence type="ECO:0000313" key="2">
    <source>
        <dbReference type="Proteomes" id="UP001500618"/>
    </source>
</evidence>